<dbReference type="GO" id="GO:0004048">
    <property type="term" value="F:anthranilate phosphoribosyltransferase activity"/>
    <property type="evidence" value="ECO:0007669"/>
    <property type="project" value="UniProtKB-EC"/>
</dbReference>
<dbReference type="InterPro" id="IPR005940">
    <property type="entry name" value="Anthranilate_Pribosyl_Tfrase"/>
</dbReference>
<keyword evidence="5" id="KW-0808">Transferase</keyword>
<dbReference type="AlphaFoldDB" id="A0A6J6JR57"/>
<dbReference type="EC" id="2.4.2.18" evidence="2"/>
<evidence type="ECO:0000256" key="2">
    <source>
        <dbReference type="ARBA" id="ARBA00011948"/>
    </source>
</evidence>
<accession>A0A6J6JR57</accession>
<dbReference type="InterPro" id="IPR035902">
    <property type="entry name" value="Nuc_phospho_transferase"/>
</dbReference>
<evidence type="ECO:0000256" key="7">
    <source>
        <dbReference type="ARBA" id="ARBA00023141"/>
    </source>
</evidence>
<sequence length="350" mass="35121">MSSIELVGGWSSVIAQLVSGEHLSSADAEVAMTAILRGEAQPSQIAAFVIALRAKGESADELQGMLAAVIGASGVVELPDNIAARAIDIVGTGGDKSHSVNISTMASLVVAGAGIPVCKHGNRAASSQCGTADVLEALGVAIDLDGAGVATCVTQAGMGFCFAPTFHPAFRHAGPTRKELGVPTAFNLLGPMANPAKVSYMVVGVGNPSSAHSMVAAIKSRGVQRAWVVHGHGGLDELSLSGPCHVVELRDGLINEFSIDAKDLGLQPADVTAVRGGDPAYNAAVVRKTLAGEKGAVRDIVLLNAAAGLVVAGLAPNMAEGLDRAAGSIDSGAASNALDKLIAVSSSVAR</sequence>
<name>A0A6J6JR57_9ZZZZ</name>
<proteinExistence type="inferred from homology"/>
<dbReference type="EMBL" id="CAEZWB010000004">
    <property type="protein sequence ID" value="CAB4639466.1"/>
    <property type="molecule type" value="Genomic_DNA"/>
</dbReference>
<evidence type="ECO:0000259" key="9">
    <source>
        <dbReference type="Pfam" id="PF02885"/>
    </source>
</evidence>
<dbReference type="SUPFAM" id="SSF47648">
    <property type="entry name" value="Nucleoside phosphorylase/phosphoribosyltransferase N-terminal domain"/>
    <property type="match status" value="1"/>
</dbReference>
<dbReference type="Pfam" id="PF02885">
    <property type="entry name" value="Glycos_trans_3N"/>
    <property type="match status" value="1"/>
</dbReference>
<evidence type="ECO:0000256" key="4">
    <source>
        <dbReference type="ARBA" id="ARBA00022676"/>
    </source>
</evidence>
<dbReference type="GO" id="GO:0005829">
    <property type="term" value="C:cytosol"/>
    <property type="evidence" value="ECO:0007669"/>
    <property type="project" value="TreeGrafter"/>
</dbReference>
<keyword evidence="4" id="KW-0328">Glycosyltransferase</keyword>
<dbReference type="HAMAP" id="MF_00211">
    <property type="entry name" value="TrpD"/>
    <property type="match status" value="1"/>
</dbReference>
<evidence type="ECO:0000256" key="3">
    <source>
        <dbReference type="ARBA" id="ARBA00022605"/>
    </source>
</evidence>
<dbReference type="InterPro" id="IPR000312">
    <property type="entry name" value="Glycosyl_Trfase_fam3"/>
</dbReference>
<evidence type="ECO:0000256" key="6">
    <source>
        <dbReference type="ARBA" id="ARBA00022822"/>
    </source>
</evidence>
<protein>
    <recommendedName>
        <fullName evidence="2">anthranilate phosphoribosyltransferase</fullName>
        <ecNumber evidence="2">2.4.2.18</ecNumber>
    </recommendedName>
</protein>
<dbReference type="Pfam" id="PF00591">
    <property type="entry name" value="Glycos_transf_3"/>
    <property type="match status" value="1"/>
</dbReference>
<dbReference type="FunFam" id="3.40.1030.10:FF:000002">
    <property type="entry name" value="Anthranilate phosphoribosyltransferase"/>
    <property type="match status" value="1"/>
</dbReference>
<dbReference type="PANTHER" id="PTHR43285">
    <property type="entry name" value="ANTHRANILATE PHOSPHORIBOSYLTRANSFERASE"/>
    <property type="match status" value="1"/>
</dbReference>
<dbReference type="PANTHER" id="PTHR43285:SF2">
    <property type="entry name" value="ANTHRANILATE PHOSPHORIBOSYLTRANSFERASE"/>
    <property type="match status" value="1"/>
</dbReference>
<evidence type="ECO:0000256" key="5">
    <source>
        <dbReference type="ARBA" id="ARBA00022679"/>
    </source>
</evidence>
<evidence type="ECO:0000256" key="1">
    <source>
        <dbReference type="ARBA" id="ARBA00004907"/>
    </source>
</evidence>
<keyword evidence="7" id="KW-0057">Aromatic amino acid biosynthesis</keyword>
<evidence type="ECO:0000313" key="10">
    <source>
        <dbReference type="EMBL" id="CAB4639466.1"/>
    </source>
</evidence>
<feature type="domain" description="Glycosyl transferase family 3 N-terminal" evidence="9">
    <location>
        <begin position="12"/>
        <end position="70"/>
    </location>
</feature>
<dbReference type="Gene3D" id="3.40.1030.10">
    <property type="entry name" value="Nucleoside phosphorylase/phosphoribosyltransferase catalytic domain"/>
    <property type="match status" value="1"/>
</dbReference>
<keyword evidence="3" id="KW-0028">Amino-acid biosynthesis</keyword>
<gene>
    <name evidence="10" type="ORF">UFOPK2166_00073</name>
</gene>
<organism evidence="10">
    <name type="scientific">freshwater metagenome</name>
    <dbReference type="NCBI Taxonomy" id="449393"/>
    <lineage>
        <taxon>unclassified sequences</taxon>
        <taxon>metagenomes</taxon>
        <taxon>ecological metagenomes</taxon>
    </lineage>
</organism>
<dbReference type="SUPFAM" id="SSF52418">
    <property type="entry name" value="Nucleoside phosphorylase/phosphoribosyltransferase catalytic domain"/>
    <property type="match status" value="1"/>
</dbReference>
<dbReference type="NCBIfam" id="TIGR01245">
    <property type="entry name" value="trpD"/>
    <property type="match status" value="1"/>
</dbReference>
<dbReference type="GO" id="GO:0000162">
    <property type="term" value="P:L-tryptophan biosynthetic process"/>
    <property type="evidence" value="ECO:0007669"/>
    <property type="project" value="UniProtKB-KW"/>
</dbReference>
<dbReference type="Gene3D" id="1.20.970.10">
    <property type="entry name" value="Transferase, Pyrimidine Nucleoside Phosphorylase, Chain C"/>
    <property type="match status" value="1"/>
</dbReference>
<reference evidence="10" key="1">
    <citation type="submission" date="2020-05" db="EMBL/GenBank/DDBJ databases">
        <authorList>
            <person name="Chiriac C."/>
            <person name="Salcher M."/>
            <person name="Ghai R."/>
            <person name="Kavagutti S V."/>
        </authorList>
    </citation>
    <scope>NUCLEOTIDE SEQUENCE</scope>
</reference>
<feature type="domain" description="Glycosyl transferase family 3" evidence="8">
    <location>
        <begin position="85"/>
        <end position="334"/>
    </location>
</feature>
<dbReference type="InterPro" id="IPR036320">
    <property type="entry name" value="Glycosyl_Trfase_fam3_N_dom_sf"/>
</dbReference>
<comment type="pathway">
    <text evidence="1">Amino-acid biosynthesis; L-tryptophan biosynthesis; L-tryptophan from chorismate: step 2/5.</text>
</comment>
<evidence type="ECO:0000259" key="8">
    <source>
        <dbReference type="Pfam" id="PF00591"/>
    </source>
</evidence>
<keyword evidence="6" id="KW-0822">Tryptophan biosynthesis</keyword>
<dbReference type="InterPro" id="IPR017459">
    <property type="entry name" value="Glycosyl_Trfase_fam3_N_dom"/>
</dbReference>